<organism evidence="2">
    <name type="scientific">Bacteroides intestinalis</name>
    <dbReference type="NCBI Taxonomy" id="329854"/>
    <lineage>
        <taxon>Bacteria</taxon>
        <taxon>Pseudomonadati</taxon>
        <taxon>Bacteroidota</taxon>
        <taxon>Bacteroidia</taxon>
        <taxon>Bacteroidales</taxon>
        <taxon>Bacteroidaceae</taxon>
        <taxon>Bacteroides</taxon>
    </lineage>
</organism>
<proteinExistence type="predicted"/>
<dbReference type="PATRIC" id="fig|329854.7.peg.2830"/>
<comment type="caution">
    <text evidence="2">The sequence shown here is derived from an EMBL/GenBank/DDBJ whole genome shotgun (WGS) entry which is preliminary data.</text>
</comment>
<reference evidence="2 3" key="1">
    <citation type="submission" date="2016-02" db="EMBL/GenBank/DDBJ databases">
        <authorList>
            <person name="Wen L."/>
            <person name="He K."/>
            <person name="Yang H."/>
        </authorList>
    </citation>
    <scope>NUCLEOTIDE SEQUENCE [LARGE SCALE GENOMIC DNA]</scope>
    <source>
        <strain evidence="2 3">KLE1704</strain>
    </source>
</reference>
<evidence type="ECO:0000313" key="2">
    <source>
        <dbReference type="EMBL" id="KXT48501.1"/>
    </source>
</evidence>
<name>A0A139LAR7_9BACE</name>
<protein>
    <submittedName>
        <fullName evidence="2">Uncharacterized protein</fullName>
    </submittedName>
</protein>
<keyword evidence="1" id="KW-1133">Transmembrane helix</keyword>
<gene>
    <name evidence="2" type="ORF">HMPREF2531_02778</name>
</gene>
<dbReference type="AlphaFoldDB" id="A0A139LAR7"/>
<sequence>MEAFCVCRYNVCIMVTFSSFFSSLNLLFSFFSKQFLFSLKLHPYLYRIKMV</sequence>
<keyword evidence="1" id="KW-0472">Membrane</keyword>
<dbReference type="Proteomes" id="UP000070319">
    <property type="component" value="Unassembled WGS sequence"/>
</dbReference>
<accession>A0A139LAR7</accession>
<keyword evidence="1" id="KW-0812">Transmembrane</keyword>
<dbReference type="EMBL" id="LTDF01000098">
    <property type="protein sequence ID" value="KXT48501.1"/>
    <property type="molecule type" value="Genomic_DNA"/>
</dbReference>
<feature type="transmembrane region" description="Helical" evidence="1">
    <location>
        <begin position="12"/>
        <end position="31"/>
    </location>
</feature>
<evidence type="ECO:0000313" key="3">
    <source>
        <dbReference type="Proteomes" id="UP000070319"/>
    </source>
</evidence>
<evidence type="ECO:0000256" key="1">
    <source>
        <dbReference type="SAM" id="Phobius"/>
    </source>
</evidence>